<keyword evidence="2" id="KW-1185">Reference proteome</keyword>
<accession>A0A402CT82</accession>
<dbReference type="EMBL" id="AP025739">
    <property type="protein sequence ID" value="BDI30818.1"/>
    <property type="molecule type" value="Genomic_DNA"/>
</dbReference>
<dbReference type="KEGG" id="ccot:CCAX7_28690"/>
<name>A0A402CT82_9BACT</name>
<dbReference type="AlphaFoldDB" id="A0A402CT82"/>
<evidence type="ECO:0000313" key="1">
    <source>
        <dbReference type="EMBL" id="BDI30818.1"/>
    </source>
</evidence>
<proteinExistence type="predicted"/>
<dbReference type="Proteomes" id="UP000287394">
    <property type="component" value="Chromosome"/>
</dbReference>
<gene>
    <name evidence="1" type="ORF">CCAX7_28690</name>
</gene>
<evidence type="ECO:0000313" key="2">
    <source>
        <dbReference type="Proteomes" id="UP000287394"/>
    </source>
</evidence>
<reference evidence="1 2" key="1">
    <citation type="journal article" date="2019" name="Int. J. Syst. Evol. Microbiol.">
        <title>Capsulimonas corticalis gen. nov., sp. nov., an aerobic capsulated bacterium, of a novel bacterial order, Capsulimonadales ord. nov., of the class Armatimonadia of the phylum Armatimonadetes.</title>
        <authorList>
            <person name="Li J."/>
            <person name="Kudo C."/>
            <person name="Tonouchi A."/>
        </authorList>
    </citation>
    <scope>NUCLEOTIDE SEQUENCE [LARGE SCALE GENOMIC DNA]</scope>
    <source>
        <strain evidence="1 2">AX-7</strain>
    </source>
</reference>
<dbReference type="InterPro" id="IPR039498">
    <property type="entry name" value="NTP_transf_5"/>
</dbReference>
<protein>
    <submittedName>
        <fullName evidence="1">Uncharacterized protein</fullName>
    </submittedName>
</protein>
<organism evidence="1 2">
    <name type="scientific">Capsulimonas corticalis</name>
    <dbReference type="NCBI Taxonomy" id="2219043"/>
    <lineage>
        <taxon>Bacteria</taxon>
        <taxon>Bacillati</taxon>
        <taxon>Armatimonadota</taxon>
        <taxon>Armatimonadia</taxon>
        <taxon>Capsulimonadales</taxon>
        <taxon>Capsulimonadaceae</taxon>
        <taxon>Capsulimonas</taxon>
    </lineage>
</organism>
<dbReference type="Pfam" id="PF14907">
    <property type="entry name" value="NTP_transf_5"/>
    <property type="match status" value="1"/>
</dbReference>
<sequence>MQLTPSRKLVHEESASDAAILQILKWAAGAPGDFDAVRSVDEDALLLLIASHNLYSRFFRRVQKERPRWASRVLNIRAFTLNRFARHRIQQQIASLGEIVKSVPAVAGPVIPIKGLSIYALTGGDDNIRVSGDIDLFSKDPESLWEAMTRLGYATEEKRDKGSHVAVMYRGDVQVEIHRSFPVWSYPPGLAGADMRPEAHPGLWIQPFSDLRETSIHYQEIADESCPGVAPGTQDLTAPNPMMSALLLCVHAFRHYVEGQALESPIVRLGELADIHDLARHPQFDERRFHRLVNRFSAHDAVNFVQSLARQYLGAVPFRTPNPAGALSSDESPHETTSAPMLLSNWSGWTAPRTPDELLQRLNPKDVFDRLEPNRVAADGSWYIAASCHPKESGETQMLSRILVQSPARDQIPARLRAFWELDALRFEIEILRALPPGYRYQVLLYYPYKFQGSRPAGFEIPYSNVKWTEIGAHDLGNPAINTGAAHLSFEWSEMPAAFRPDRQVPIMTLVMKIRDGHESNVCFREDALLMLPLHVIPDKSY</sequence>